<keyword evidence="5" id="KW-0812">Transmembrane</keyword>
<dbReference type="PANTHER" id="PTHR33365:SF11">
    <property type="entry name" value="TAT PATHWAY SIGNAL SEQUENCE"/>
    <property type="match status" value="1"/>
</dbReference>
<keyword evidence="2" id="KW-0560">Oxidoreductase</keyword>
<evidence type="ECO:0008006" key="8">
    <source>
        <dbReference type="Google" id="ProtNLM"/>
    </source>
</evidence>
<comment type="caution">
    <text evidence="6">The sequence shown here is derived from an EMBL/GenBank/DDBJ whole genome shotgun (WGS) entry which is preliminary data.</text>
</comment>
<dbReference type="EMBL" id="JAGSXJ010000017">
    <property type="protein sequence ID" value="KAH6683487.1"/>
    <property type="molecule type" value="Genomic_DNA"/>
</dbReference>
<keyword evidence="5" id="KW-1133">Transmembrane helix</keyword>
<evidence type="ECO:0000256" key="5">
    <source>
        <dbReference type="SAM" id="Phobius"/>
    </source>
</evidence>
<evidence type="ECO:0000256" key="3">
    <source>
        <dbReference type="ARBA" id="ARBA00035112"/>
    </source>
</evidence>
<evidence type="ECO:0000313" key="7">
    <source>
        <dbReference type="Proteomes" id="UP000770015"/>
    </source>
</evidence>
<sequence length="272" mass="30412">MAFEYQHPGANKSAEDLESPSSGTSEGCDNLRQRPSSRRSPCSLVLYWASRLALLIWLLVVFAASCVILESLRDSLGRKISLLEDPTGNIPHFPILLHETRLDSQYTLDPANATEADLKRVEKLWTELMPVGQGFVSPRHRLDELPEISTDPEGKPAYPVAVFHELHCLYMIMASHNKLRMGGKLGDDTHLRHCFDYLRQALMCHGDTTIEGIFDVSGLGGGLEDLDQGKTRYATHVCKDYSAVVRWSTDHRTNEYHGIVNVKRPGHLPHGG</sequence>
<reference evidence="6" key="1">
    <citation type="journal article" date="2021" name="Nat. Commun.">
        <title>Genetic determinants of endophytism in the Arabidopsis root mycobiome.</title>
        <authorList>
            <person name="Mesny F."/>
            <person name="Miyauchi S."/>
            <person name="Thiergart T."/>
            <person name="Pickel B."/>
            <person name="Atanasova L."/>
            <person name="Karlsson M."/>
            <person name="Huettel B."/>
            <person name="Barry K.W."/>
            <person name="Haridas S."/>
            <person name="Chen C."/>
            <person name="Bauer D."/>
            <person name="Andreopoulos W."/>
            <person name="Pangilinan J."/>
            <person name="LaButti K."/>
            <person name="Riley R."/>
            <person name="Lipzen A."/>
            <person name="Clum A."/>
            <person name="Drula E."/>
            <person name="Henrissat B."/>
            <person name="Kohler A."/>
            <person name="Grigoriev I.V."/>
            <person name="Martin F.M."/>
            <person name="Hacquard S."/>
        </authorList>
    </citation>
    <scope>NUCLEOTIDE SEQUENCE</scope>
    <source>
        <strain evidence="6">MPI-SDFR-AT-0117</strain>
    </source>
</reference>
<evidence type="ECO:0000256" key="1">
    <source>
        <dbReference type="ARBA" id="ARBA00004685"/>
    </source>
</evidence>
<evidence type="ECO:0000256" key="2">
    <source>
        <dbReference type="ARBA" id="ARBA00023002"/>
    </source>
</evidence>
<dbReference type="GO" id="GO:0043386">
    <property type="term" value="P:mycotoxin biosynthetic process"/>
    <property type="evidence" value="ECO:0007669"/>
    <property type="project" value="InterPro"/>
</dbReference>
<evidence type="ECO:0000256" key="4">
    <source>
        <dbReference type="SAM" id="MobiDB-lite"/>
    </source>
</evidence>
<feature type="transmembrane region" description="Helical" evidence="5">
    <location>
        <begin position="45"/>
        <end position="69"/>
    </location>
</feature>
<comment type="pathway">
    <text evidence="1">Mycotoxin biosynthesis.</text>
</comment>
<dbReference type="Pfam" id="PF11807">
    <property type="entry name" value="UstYa"/>
    <property type="match status" value="1"/>
</dbReference>
<dbReference type="InterPro" id="IPR021765">
    <property type="entry name" value="UstYa-like"/>
</dbReference>
<gene>
    <name evidence="6" type="ORF">F5X68DRAFT_171668</name>
</gene>
<proteinExistence type="inferred from homology"/>
<keyword evidence="7" id="KW-1185">Reference proteome</keyword>
<feature type="region of interest" description="Disordered" evidence="4">
    <location>
        <begin position="1"/>
        <end position="37"/>
    </location>
</feature>
<keyword evidence="5" id="KW-0472">Membrane</keyword>
<comment type="similarity">
    <text evidence="3">Belongs to the ustYa family.</text>
</comment>
<dbReference type="OrthoDB" id="3687641at2759"/>
<dbReference type="GO" id="GO:0016491">
    <property type="term" value="F:oxidoreductase activity"/>
    <property type="evidence" value="ECO:0007669"/>
    <property type="project" value="UniProtKB-KW"/>
</dbReference>
<evidence type="ECO:0000313" key="6">
    <source>
        <dbReference type="EMBL" id="KAH6683487.1"/>
    </source>
</evidence>
<protein>
    <recommendedName>
        <fullName evidence="8">Oxidase ustYa</fullName>
    </recommendedName>
</protein>
<dbReference type="AlphaFoldDB" id="A0A9P8V828"/>
<name>A0A9P8V828_9PEZI</name>
<dbReference type="PANTHER" id="PTHR33365">
    <property type="entry name" value="YALI0B05434P"/>
    <property type="match status" value="1"/>
</dbReference>
<organism evidence="6 7">
    <name type="scientific">Plectosphaerella plurivora</name>
    <dbReference type="NCBI Taxonomy" id="936078"/>
    <lineage>
        <taxon>Eukaryota</taxon>
        <taxon>Fungi</taxon>
        <taxon>Dikarya</taxon>
        <taxon>Ascomycota</taxon>
        <taxon>Pezizomycotina</taxon>
        <taxon>Sordariomycetes</taxon>
        <taxon>Hypocreomycetidae</taxon>
        <taxon>Glomerellales</taxon>
        <taxon>Plectosphaerellaceae</taxon>
        <taxon>Plectosphaerella</taxon>
    </lineage>
</organism>
<accession>A0A9P8V828</accession>
<dbReference type="Proteomes" id="UP000770015">
    <property type="component" value="Unassembled WGS sequence"/>
</dbReference>